<name>A0ABN1L6D0_9GAMM</name>
<organism evidence="3 4">
    <name type="scientific">Colwellia asteriadis</name>
    <dbReference type="NCBI Taxonomy" id="517723"/>
    <lineage>
        <taxon>Bacteria</taxon>
        <taxon>Pseudomonadati</taxon>
        <taxon>Pseudomonadota</taxon>
        <taxon>Gammaproteobacteria</taxon>
        <taxon>Alteromonadales</taxon>
        <taxon>Colwelliaceae</taxon>
        <taxon>Colwellia</taxon>
    </lineage>
</organism>
<dbReference type="Proteomes" id="UP001500021">
    <property type="component" value="Unassembled WGS sequence"/>
</dbReference>
<evidence type="ECO:0000256" key="1">
    <source>
        <dbReference type="ARBA" id="ARBA00007100"/>
    </source>
</evidence>
<keyword evidence="4" id="KW-1185">Reference proteome</keyword>
<proteinExistence type="inferred from homology"/>
<comment type="caution">
    <text evidence="3">The sequence shown here is derived from an EMBL/GenBank/DDBJ whole genome shotgun (WGS) entry which is preliminary data.</text>
</comment>
<comment type="similarity">
    <text evidence="1">Belongs to the UPF0162 family.</text>
</comment>
<dbReference type="Pfam" id="PF13369">
    <property type="entry name" value="Transglut_core2"/>
    <property type="match status" value="1"/>
</dbReference>
<feature type="domain" description="Protein SirB1 N-terminal" evidence="2">
    <location>
        <begin position="54"/>
        <end position="179"/>
    </location>
</feature>
<gene>
    <name evidence="3" type="primary">sirB1</name>
    <name evidence="3" type="ORF">GCM10009111_16170</name>
</gene>
<evidence type="ECO:0000313" key="3">
    <source>
        <dbReference type="EMBL" id="GAA0816426.1"/>
    </source>
</evidence>
<dbReference type="Pfam" id="PF13371">
    <property type="entry name" value="TPR_9"/>
    <property type="match status" value="1"/>
</dbReference>
<dbReference type="EMBL" id="BAAAFA010000005">
    <property type="protein sequence ID" value="GAA0816426.1"/>
    <property type="molecule type" value="Genomic_DNA"/>
</dbReference>
<dbReference type="InterPro" id="IPR032698">
    <property type="entry name" value="SirB1_N"/>
</dbReference>
<evidence type="ECO:0000313" key="4">
    <source>
        <dbReference type="Proteomes" id="UP001500021"/>
    </source>
</evidence>
<accession>A0ABN1L6D0</accession>
<dbReference type="RefSeq" id="WP_215980589.1">
    <property type="nucleotide sequence ID" value="NZ_BAAAFA010000005.1"/>
</dbReference>
<protein>
    <submittedName>
        <fullName evidence="3">Invasion regulator SirB1</fullName>
    </submittedName>
</protein>
<reference evidence="3 4" key="1">
    <citation type="journal article" date="2019" name="Int. J. Syst. Evol. Microbiol.">
        <title>The Global Catalogue of Microorganisms (GCM) 10K type strain sequencing project: providing services to taxonomists for standard genome sequencing and annotation.</title>
        <authorList>
            <consortium name="The Broad Institute Genomics Platform"/>
            <consortium name="The Broad Institute Genome Sequencing Center for Infectious Disease"/>
            <person name="Wu L."/>
            <person name="Ma J."/>
        </authorList>
    </citation>
    <scope>NUCLEOTIDE SEQUENCE [LARGE SCALE GENOMIC DNA]</scope>
    <source>
        <strain evidence="3 4">JCM 15608</strain>
    </source>
</reference>
<evidence type="ECO:0000259" key="2">
    <source>
        <dbReference type="Pfam" id="PF13369"/>
    </source>
</evidence>
<sequence>MNELLISEIKSEDKELLQKLILIEEAVFGEQVHQQSRSSVQELATSSTDASLDVLETIIDQCVAVINEIESPLERAECLLNELYFQHLFIDYAQASWPLSAYHIAKGLKQRLMSPIVKAAIVAEIITACGFDTDLVFVPNKIMVRLCCDEQYAIIFDAVTGESLDWTELDHRLDDLSGDPGDDNLKSVNDKIAIVEYLISLKSALIREQAFDKALTCIDIILGLNPDDPILRRDRGFLLHQLDCFKVAVDDYRYFVEQCPQDPAAKILKIQLEKIDVQNNTFH</sequence>